<feature type="compositionally biased region" description="Basic and acidic residues" evidence="1">
    <location>
        <begin position="458"/>
        <end position="467"/>
    </location>
</feature>
<feature type="region of interest" description="Disordered" evidence="1">
    <location>
        <begin position="1"/>
        <end position="140"/>
    </location>
</feature>
<dbReference type="Proteomes" id="UP001044222">
    <property type="component" value="Chromosome 18"/>
</dbReference>
<name>A0A9D3LR00_ANGAN</name>
<organism evidence="2 3">
    <name type="scientific">Anguilla anguilla</name>
    <name type="common">European freshwater eel</name>
    <name type="synonym">Muraena anguilla</name>
    <dbReference type="NCBI Taxonomy" id="7936"/>
    <lineage>
        <taxon>Eukaryota</taxon>
        <taxon>Metazoa</taxon>
        <taxon>Chordata</taxon>
        <taxon>Craniata</taxon>
        <taxon>Vertebrata</taxon>
        <taxon>Euteleostomi</taxon>
        <taxon>Actinopterygii</taxon>
        <taxon>Neopterygii</taxon>
        <taxon>Teleostei</taxon>
        <taxon>Anguilliformes</taxon>
        <taxon>Anguillidae</taxon>
        <taxon>Anguilla</taxon>
    </lineage>
</organism>
<feature type="compositionally biased region" description="Basic and acidic residues" evidence="1">
    <location>
        <begin position="485"/>
        <end position="495"/>
    </location>
</feature>
<feature type="compositionally biased region" description="Polar residues" evidence="1">
    <location>
        <begin position="27"/>
        <end position="36"/>
    </location>
</feature>
<reference evidence="2" key="1">
    <citation type="submission" date="2021-01" db="EMBL/GenBank/DDBJ databases">
        <title>A chromosome-scale assembly of European eel, Anguilla anguilla.</title>
        <authorList>
            <person name="Henkel C."/>
            <person name="Jong-Raadsen S.A."/>
            <person name="Dufour S."/>
            <person name="Weltzien F.-A."/>
            <person name="Palstra A.P."/>
            <person name="Pelster B."/>
            <person name="Spaink H.P."/>
            <person name="Van Den Thillart G.E."/>
            <person name="Jansen H."/>
            <person name="Zahm M."/>
            <person name="Klopp C."/>
            <person name="Cedric C."/>
            <person name="Louis A."/>
            <person name="Berthelot C."/>
            <person name="Parey E."/>
            <person name="Roest Crollius H."/>
            <person name="Montfort J."/>
            <person name="Robinson-Rechavi M."/>
            <person name="Bucao C."/>
            <person name="Bouchez O."/>
            <person name="Gislard M."/>
            <person name="Lluch J."/>
            <person name="Milhes M."/>
            <person name="Lampietro C."/>
            <person name="Lopez Roques C."/>
            <person name="Donnadieu C."/>
            <person name="Braasch I."/>
            <person name="Desvignes T."/>
            <person name="Postlethwait J."/>
            <person name="Bobe J."/>
            <person name="Guiguen Y."/>
            <person name="Dirks R."/>
        </authorList>
    </citation>
    <scope>NUCLEOTIDE SEQUENCE</scope>
    <source>
        <strain evidence="2">Tag_6206</strain>
        <tissue evidence="2">Liver</tissue>
    </source>
</reference>
<evidence type="ECO:0000256" key="1">
    <source>
        <dbReference type="SAM" id="MobiDB-lite"/>
    </source>
</evidence>
<feature type="compositionally biased region" description="Basic and acidic residues" evidence="1">
    <location>
        <begin position="427"/>
        <end position="437"/>
    </location>
</feature>
<feature type="region of interest" description="Disordered" evidence="1">
    <location>
        <begin position="209"/>
        <end position="250"/>
    </location>
</feature>
<feature type="region of interest" description="Disordered" evidence="1">
    <location>
        <begin position="270"/>
        <end position="511"/>
    </location>
</feature>
<feature type="compositionally biased region" description="Basic and acidic residues" evidence="1">
    <location>
        <begin position="59"/>
        <end position="68"/>
    </location>
</feature>
<gene>
    <name evidence="2" type="ORF">ANANG_G00300400</name>
</gene>
<feature type="compositionally biased region" description="Basic and acidic residues" evidence="1">
    <location>
        <begin position="287"/>
        <end position="296"/>
    </location>
</feature>
<evidence type="ECO:0000313" key="2">
    <source>
        <dbReference type="EMBL" id="KAG5831113.1"/>
    </source>
</evidence>
<feature type="compositionally biased region" description="Polar residues" evidence="1">
    <location>
        <begin position="393"/>
        <end position="405"/>
    </location>
</feature>
<feature type="compositionally biased region" description="Basic and acidic residues" evidence="1">
    <location>
        <begin position="312"/>
        <end position="326"/>
    </location>
</feature>
<feature type="compositionally biased region" description="Low complexity" evidence="1">
    <location>
        <begin position="375"/>
        <end position="386"/>
    </location>
</feature>
<feature type="region of interest" description="Disordered" evidence="1">
    <location>
        <begin position="170"/>
        <end position="192"/>
    </location>
</feature>
<feature type="compositionally biased region" description="Polar residues" evidence="1">
    <location>
        <begin position="178"/>
        <end position="190"/>
    </location>
</feature>
<sequence length="511" mass="55654">MTSRFGKTYSRKGGDGSSKFDEVLSNKRATLSTKWGETTFKAQLGSKRPGLVPVPEPGETPKKPRRSEEEEDGSEDPFGFDSDEDSRPVSSRGAPQPRPTPTKVAAPEMRLAEWPSETRQLNSRVAAETAPASPDWRMEDAGVDAVSGRTPAGKAEGCETHSYSWYSKACESDRRPTPHTTSLKTDSWSSLAGPWPGVLALDEEGRTLPSNCRTYRRPDRCKQAPGAGNGEGAGQASLKPSSAPGGRGRDYTVLHPSCLSVCNVTIQDSMERSVEDFPSAPSTDPGEAGRLKKKTETTPTKPTRFRPVQSKSKKESKLDFFGFEEKDGQDEEDPSASGSTNYKIKYFGFDDLSESDSEGEEDTSRAAEKRKAKKAAAAAAAAMAARFDYPELTDSQESQSSTNTDILEFPDDSYPAATEVLKRPRGKQSDKSGEASRKIFSGPKKSPAKAVYNARHWNHPEAEELPRRPCPGPRPLRPAAADPEAPERRINRSELPEPPLRPHGGSRLPLA</sequence>
<dbReference type="PANTHER" id="PTHR22100">
    <property type="entry name" value="WINGS APART-LIKE PROTEIN HOMOLOG"/>
    <property type="match status" value="1"/>
</dbReference>
<feature type="compositionally biased region" description="Basic and acidic residues" evidence="1">
    <location>
        <begin position="12"/>
        <end position="25"/>
    </location>
</feature>
<feature type="compositionally biased region" description="Acidic residues" evidence="1">
    <location>
        <begin position="351"/>
        <end position="361"/>
    </location>
</feature>
<evidence type="ECO:0000313" key="3">
    <source>
        <dbReference type="Proteomes" id="UP001044222"/>
    </source>
</evidence>
<dbReference type="PANTHER" id="PTHR22100:SF13">
    <property type="entry name" value="WINGS APART-LIKE PROTEIN HOMOLOG"/>
    <property type="match status" value="1"/>
</dbReference>
<dbReference type="InterPro" id="IPR039874">
    <property type="entry name" value="WAPL"/>
</dbReference>
<dbReference type="EMBL" id="JAFIRN010000018">
    <property type="protein sequence ID" value="KAG5831113.1"/>
    <property type="molecule type" value="Genomic_DNA"/>
</dbReference>
<comment type="caution">
    <text evidence="2">The sequence shown here is derived from an EMBL/GenBank/DDBJ whole genome shotgun (WGS) entry which is preliminary data.</text>
</comment>
<evidence type="ECO:0008006" key="4">
    <source>
        <dbReference type="Google" id="ProtNLM"/>
    </source>
</evidence>
<protein>
    <recommendedName>
        <fullName evidence="4">WAPL domain-containing protein</fullName>
    </recommendedName>
</protein>
<accession>A0A9D3LR00</accession>
<proteinExistence type="predicted"/>
<keyword evidence="3" id="KW-1185">Reference proteome</keyword>
<dbReference type="AlphaFoldDB" id="A0A9D3LR00"/>